<dbReference type="NCBIfam" id="NF010068">
    <property type="entry name" value="PRK13548.1"/>
    <property type="match status" value="1"/>
</dbReference>
<reference evidence="6 7" key="1">
    <citation type="submission" date="2020-12" db="EMBL/GenBank/DDBJ databases">
        <title>FDA dAtabase for Regulatory Grade micrObial Sequences (FDA-ARGOS): Supporting development and validation of Infectious Disease Dx tests.</title>
        <authorList>
            <person name="Sproer C."/>
            <person name="Gronow S."/>
            <person name="Severitt S."/>
            <person name="Schroder I."/>
            <person name="Tallon L."/>
            <person name="Sadzewicz L."/>
            <person name="Zhao X."/>
            <person name="Boylan J."/>
            <person name="Ott S."/>
            <person name="Bowen H."/>
            <person name="Vavikolanu K."/>
            <person name="Mehta A."/>
            <person name="Aluvathingal J."/>
            <person name="Nadendla S."/>
            <person name="Lowell S."/>
            <person name="Myers T."/>
            <person name="Yan Y."/>
            <person name="Sichtig H."/>
        </authorList>
    </citation>
    <scope>NUCLEOTIDE SEQUENCE [LARGE SCALE GENOMIC DNA]</scope>
    <source>
        <strain evidence="6 7">FDAARGOS_1001</strain>
    </source>
</reference>
<dbReference type="PROSITE" id="PS50893">
    <property type="entry name" value="ABC_TRANSPORTER_2"/>
    <property type="match status" value="1"/>
</dbReference>
<evidence type="ECO:0000256" key="3">
    <source>
        <dbReference type="ARBA" id="ARBA00022840"/>
    </source>
</evidence>
<evidence type="ECO:0000313" key="6">
    <source>
        <dbReference type="EMBL" id="QQC60395.1"/>
    </source>
</evidence>
<organism evidence="6 7">
    <name type="scientific">Rothia kristinae</name>
    <dbReference type="NCBI Taxonomy" id="37923"/>
    <lineage>
        <taxon>Bacteria</taxon>
        <taxon>Bacillati</taxon>
        <taxon>Actinomycetota</taxon>
        <taxon>Actinomycetes</taxon>
        <taxon>Micrococcales</taxon>
        <taxon>Micrococcaceae</taxon>
        <taxon>Rothia</taxon>
    </lineage>
</organism>
<dbReference type="GO" id="GO:0016887">
    <property type="term" value="F:ATP hydrolysis activity"/>
    <property type="evidence" value="ECO:0007669"/>
    <property type="project" value="InterPro"/>
</dbReference>
<dbReference type="SMART" id="SM00382">
    <property type="entry name" value="AAA"/>
    <property type="match status" value="1"/>
</dbReference>
<evidence type="ECO:0000256" key="1">
    <source>
        <dbReference type="ARBA" id="ARBA00022448"/>
    </source>
</evidence>
<feature type="domain" description="ABC transporter" evidence="5">
    <location>
        <begin position="2"/>
        <end position="235"/>
    </location>
</feature>
<dbReference type="SUPFAM" id="SSF52540">
    <property type="entry name" value="P-loop containing nucleoside triphosphate hydrolases"/>
    <property type="match status" value="1"/>
</dbReference>
<dbReference type="FunFam" id="3.40.50.300:FF:000134">
    <property type="entry name" value="Iron-enterobactin ABC transporter ATP-binding protein"/>
    <property type="match status" value="1"/>
</dbReference>
<evidence type="ECO:0000259" key="5">
    <source>
        <dbReference type="PROSITE" id="PS50893"/>
    </source>
</evidence>
<keyword evidence="1" id="KW-0813">Transport</keyword>
<evidence type="ECO:0000256" key="4">
    <source>
        <dbReference type="ARBA" id="ARBA00022967"/>
    </source>
</evidence>
<keyword evidence="4" id="KW-1278">Translocase</keyword>
<name>A0A7T4T5J9_9MICC</name>
<dbReference type="InterPro" id="IPR003439">
    <property type="entry name" value="ABC_transporter-like_ATP-bd"/>
</dbReference>
<evidence type="ECO:0000313" key="7">
    <source>
        <dbReference type="Proteomes" id="UP000595221"/>
    </source>
</evidence>
<dbReference type="Pfam" id="PF00005">
    <property type="entry name" value="ABC_tran"/>
    <property type="match status" value="1"/>
</dbReference>
<dbReference type="AlphaFoldDB" id="A0A7T4T5J9"/>
<dbReference type="Proteomes" id="UP000595221">
    <property type="component" value="Chromosome"/>
</dbReference>
<dbReference type="Gene3D" id="3.40.50.300">
    <property type="entry name" value="P-loop containing nucleotide triphosphate hydrolases"/>
    <property type="match status" value="1"/>
</dbReference>
<dbReference type="CDD" id="cd03214">
    <property type="entry name" value="ABC_Iron-Siderophores_B12_Hemin"/>
    <property type="match status" value="1"/>
</dbReference>
<dbReference type="InterPro" id="IPR003593">
    <property type="entry name" value="AAA+_ATPase"/>
</dbReference>
<accession>A0A7T4T5J9</accession>
<evidence type="ECO:0000256" key="2">
    <source>
        <dbReference type="ARBA" id="ARBA00022741"/>
    </source>
</evidence>
<keyword evidence="3 6" id="KW-0067">ATP-binding</keyword>
<dbReference type="PANTHER" id="PTHR42794:SF1">
    <property type="entry name" value="HEMIN IMPORT ATP-BINDING PROTEIN HMUV"/>
    <property type="match status" value="1"/>
</dbReference>
<keyword evidence="2" id="KW-0547">Nucleotide-binding</keyword>
<dbReference type="GO" id="GO:0005524">
    <property type="term" value="F:ATP binding"/>
    <property type="evidence" value="ECO:0007669"/>
    <property type="project" value="UniProtKB-KW"/>
</dbReference>
<protein>
    <submittedName>
        <fullName evidence="6">Heme ABC transporter ATP-binding protein</fullName>
    </submittedName>
</protein>
<dbReference type="EMBL" id="CP066078">
    <property type="protein sequence ID" value="QQC60395.1"/>
    <property type="molecule type" value="Genomic_DNA"/>
</dbReference>
<dbReference type="RefSeq" id="WP_198491136.1">
    <property type="nucleotide sequence ID" value="NZ_CP066078.1"/>
</dbReference>
<dbReference type="InterPro" id="IPR027417">
    <property type="entry name" value="P-loop_NTPase"/>
</dbReference>
<proteinExistence type="predicted"/>
<gene>
    <name evidence="6" type="ORF">I6H58_01865</name>
</gene>
<sequence>MLRAEGIEHGFGERAVLEDVTVEVQAGEVLALIGPNGAGKSTLLSVLAGDLTPRRGTVRVGEKAPNAWTPMELARRRSVLLQNSQVAFSYPAAEIVAMGRTPWKGTPQAEQDEQVCAEAQETTRTLRLRHRDVTTLSGGENGRVQLARVLAQRTPLILLDKPTAALDILHQEETLRTCRELAAAGAGLVVVLHDLDVAAAYADRIILLDRGRIVAQGTPEQVCTSQRLSAVYGWDIEVLRHPVSGRLLVLPRR</sequence>
<dbReference type="PANTHER" id="PTHR42794">
    <property type="entry name" value="HEMIN IMPORT ATP-BINDING PROTEIN HMUV"/>
    <property type="match status" value="1"/>
</dbReference>